<dbReference type="SMART" id="SM00233">
    <property type="entry name" value="PH"/>
    <property type="match status" value="1"/>
</dbReference>
<name>A0A7S0GZ70_9EUKA</name>
<feature type="domain" description="PH" evidence="1">
    <location>
        <begin position="67"/>
        <end position="172"/>
    </location>
</feature>
<dbReference type="EMBL" id="HBEM01020864">
    <property type="protein sequence ID" value="CAD8455354.1"/>
    <property type="molecule type" value="Transcribed_RNA"/>
</dbReference>
<dbReference type="PROSITE" id="PS50003">
    <property type="entry name" value="PH_DOMAIN"/>
    <property type="match status" value="1"/>
</dbReference>
<evidence type="ECO:0000259" key="1">
    <source>
        <dbReference type="PROSITE" id="PS50003"/>
    </source>
</evidence>
<dbReference type="Gene3D" id="2.30.29.30">
    <property type="entry name" value="Pleckstrin-homology domain (PH domain)/Phosphotyrosine-binding domain (PTB)"/>
    <property type="match status" value="1"/>
</dbReference>
<accession>A0A7S0GZ70</accession>
<dbReference type="InterPro" id="IPR011993">
    <property type="entry name" value="PH-like_dom_sf"/>
</dbReference>
<reference evidence="2" key="1">
    <citation type="submission" date="2021-01" db="EMBL/GenBank/DDBJ databases">
        <authorList>
            <person name="Corre E."/>
            <person name="Pelletier E."/>
            <person name="Niang G."/>
            <person name="Scheremetjew M."/>
            <person name="Finn R."/>
            <person name="Kale V."/>
            <person name="Holt S."/>
            <person name="Cochrane G."/>
            <person name="Meng A."/>
            <person name="Brown T."/>
            <person name="Cohen L."/>
        </authorList>
    </citation>
    <scope>NUCLEOTIDE SEQUENCE</scope>
    <source>
        <strain evidence="2">CCMP2058</strain>
    </source>
</reference>
<dbReference type="Pfam" id="PF00169">
    <property type="entry name" value="PH"/>
    <property type="match status" value="1"/>
</dbReference>
<dbReference type="InterPro" id="IPR001849">
    <property type="entry name" value="PH_domain"/>
</dbReference>
<sequence length="172" mass="19100">MINSLFSIGAQPKEDDSLVSKFTLIPPGNGRRFFLGSDEEADGDSWCQAINQQVASLEKKVVSHHSNTTMEGYLHLMDSKTFSWSRYYFILNGRSFQYHNSISAELGAPMANIILVSGKSTVKQLPFDDFERAHCFNVTGEDSSSGRIITFTVSAGTQEEVDEWASAILIAY</sequence>
<dbReference type="AlphaFoldDB" id="A0A7S0GZ70"/>
<proteinExistence type="predicted"/>
<protein>
    <recommendedName>
        <fullName evidence="1">PH domain-containing protein</fullName>
    </recommendedName>
</protein>
<evidence type="ECO:0000313" key="2">
    <source>
        <dbReference type="EMBL" id="CAD8455354.1"/>
    </source>
</evidence>
<gene>
    <name evidence="2" type="ORF">LAMO00422_LOCUS14298</name>
</gene>
<dbReference type="SUPFAM" id="SSF50729">
    <property type="entry name" value="PH domain-like"/>
    <property type="match status" value="1"/>
</dbReference>
<dbReference type="CDD" id="cd00821">
    <property type="entry name" value="PH"/>
    <property type="match status" value="1"/>
</dbReference>
<organism evidence="2">
    <name type="scientific">Amorphochlora amoebiformis</name>
    <dbReference type="NCBI Taxonomy" id="1561963"/>
    <lineage>
        <taxon>Eukaryota</taxon>
        <taxon>Sar</taxon>
        <taxon>Rhizaria</taxon>
        <taxon>Cercozoa</taxon>
        <taxon>Chlorarachniophyceae</taxon>
        <taxon>Amorphochlora</taxon>
    </lineage>
</organism>